<reference evidence="10 11" key="1">
    <citation type="submission" date="2019-08" db="EMBL/GenBank/DDBJ databases">
        <title>Professor.</title>
        <authorList>
            <person name="Park J.S."/>
        </authorList>
    </citation>
    <scope>NUCLEOTIDE SEQUENCE [LARGE SCALE GENOMIC DNA]</scope>
    <source>
        <strain evidence="10 11">176CP5-101</strain>
    </source>
</reference>
<evidence type="ECO:0000256" key="6">
    <source>
        <dbReference type="ARBA" id="ARBA00023295"/>
    </source>
</evidence>
<comment type="function">
    <text evidence="1">Alpha-L-fucosidase is responsible for hydrolyzing the alpha-1,6-linked fucose joined to the reducing-end N-acetylglucosamine of the carbohydrate moieties of glycoproteins.</text>
</comment>
<evidence type="ECO:0000256" key="2">
    <source>
        <dbReference type="ARBA" id="ARBA00007951"/>
    </source>
</evidence>
<dbReference type="Pfam" id="PF01120">
    <property type="entry name" value="Alpha_L_fucos"/>
    <property type="match status" value="1"/>
</dbReference>
<evidence type="ECO:0000256" key="3">
    <source>
        <dbReference type="ARBA" id="ARBA00012662"/>
    </source>
</evidence>
<comment type="caution">
    <text evidence="10">The sequence shown here is derived from an EMBL/GenBank/DDBJ whole genome shotgun (WGS) entry which is preliminary data.</text>
</comment>
<dbReference type="PANTHER" id="PTHR10030:SF37">
    <property type="entry name" value="ALPHA-L-FUCOSIDASE-RELATED"/>
    <property type="match status" value="1"/>
</dbReference>
<evidence type="ECO:0000256" key="7">
    <source>
        <dbReference type="PIRSR" id="PIRSR001092-1"/>
    </source>
</evidence>
<dbReference type="Gene3D" id="3.20.20.80">
    <property type="entry name" value="Glycosidases"/>
    <property type="match status" value="1"/>
</dbReference>
<dbReference type="Proteomes" id="UP000321456">
    <property type="component" value="Unassembled WGS sequence"/>
</dbReference>
<evidence type="ECO:0000313" key="10">
    <source>
        <dbReference type="EMBL" id="TXN34312.1"/>
    </source>
</evidence>
<gene>
    <name evidence="10" type="ORF">FVB32_17455</name>
</gene>
<feature type="site" description="May be important for catalysis" evidence="7">
    <location>
        <position position="291"/>
    </location>
</feature>
<accession>A0A5C8UZR4</accession>
<evidence type="ECO:0000256" key="5">
    <source>
        <dbReference type="ARBA" id="ARBA00022801"/>
    </source>
</evidence>
<feature type="chain" id="PRO_5023021240" description="alpha-L-fucosidase" evidence="8">
    <location>
        <begin position="23"/>
        <end position="447"/>
    </location>
</feature>
<dbReference type="SUPFAM" id="SSF51445">
    <property type="entry name" value="(Trans)glycosidases"/>
    <property type="match status" value="1"/>
</dbReference>
<dbReference type="PANTHER" id="PTHR10030">
    <property type="entry name" value="ALPHA-L-FUCOSIDASE"/>
    <property type="match status" value="1"/>
</dbReference>
<evidence type="ECO:0000256" key="1">
    <source>
        <dbReference type="ARBA" id="ARBA00004071"/>
    </source>
</evidence>
<dbReference type="InterPro" id="IPR000933">
    <property type="entry name" value="Glyco_hydro_29"/>
</dbReference>
<evidence type="ECO:0000259" key="9">
    <source>
        <dbReference type="Pfam" id="PF01120"/>
    </source>
</evidence>
<dbReference type="RefSeq" id="WP_147745155.1">
    <property type="nucleotide sequence ID" value="NZ_VRUR01000003.1"/>
</dbReference>
<organism evidence="10 11">
    <name type="scientific">Flagellimonas hymeniacidonis</name>
    <dbReference type="NCBI Taxonomy" id="2603628"/>
    <lineage>
        <taxon>Bacteria</taxon>
        <taxon>Pseudomonadati</taxon>
        <taxon>Bacteroidota</taxon>
        <taxon>Flavobacteriia</taxon>
        <taxon>Flavobacteriales</taxon>
        <taxon>Flavobacteriaceae</taxon>
        <taxon>Flagellimonas</taxon>
    </lineage>
</organism>
<sequence length="447" mass="51207">MKTHLKFLVILLLSGTMTFGQGQENYTPSQSNLEARQWFQNAKFGMFIHWGVYSILGDGEWVMQTQKIPIKAYEKLPTFFNPIEYDAKEWVKMAKDAGMKYITITSRHHDGFSMFDTKATDYDIVDGTPYGKDVLKDLADACRAEGIKLFFYYSLLDWRDDNYFPRGRTGAEIPGRSETGEWDKYIAFMKVQLTELLTNYGEIAGIWFDGHWDQKDWDGKKFGKLNVDWHYDEIYKLIHDLQPQCLIGNNHHLAPIEGEDFQMFEKDLPGKNTTGWGTDASDVGNLPFEVCETINGSWGFNLQDRKHKSKKELVQYVIKAAGHGSNLLLNVGPMPNGKIQEEHKESLKEVGEWMRVNGETIYGTKQGPIPPSDKMASTQKGKIVFLHLLDASETEVFLKDFNKKIKGIKFYKDETSVNYKKNKSGLSIQIPEARLDSIDTIIEVTLK</sequence>
<dbReference type="GO" id="GO:0006004">
    <property type="term" value="P:fucose metabolic process"/>
    <property type="evidence" value="ECO:0007669"/>
    <property type="project" value="InterPro"/>
</dbReference>
<keyword evidence="5" id="KW-0378">Hydrolase</keyword>
<dbReference type="GO" id="GO:0004560">
    <property type="term" value="F:alpha-L-fucosidase activity"/>
    <property type="evidence" value="ECO:0007669"/>
    <property type="project" value="InterPro"/>
</dbReference>
<dbReference type="PIRSF" id="PIRSF001092">
    <property type="entry name" value="Alpha-L-fucosidase"/>
    <property type="match status" value="1"/>
</dbReference>
<dbReference type="InterPro" id="IPR016286">
    <property type="entry name" value="FUC_metazoa-typ"/>
</dbReference>
<keyword evidence="4 8" id="KW-0732">Signal</keyword>
<keyword evidence="6" id="KW-0326">Glycosidase</keyword>
<evidence type="ECO:0000256" key="4">
    <source>
        <dbReference type="ARBA" id="ARBA00022729"/>
    </source>
</evidence>
<protein>
    <recommendedName>
        <fullName evidence="3">alpha-L-fucosidase</fullName>
        <ecNumber evidence="3">3.2.1.51</ecNumber>
    </recommendedName>
</protein>
<dbReference type="GO" id="GO:0016139">
    <property type="term" value="P:glycoside catabolic process"/>
    <property type="evidence" value="ECO:0007669"/>
    <property type="project" value="TreeGrafter"/>
</dbReference>
<evidence type="ECO:0000256" key="8">
    <source>
        <dbReference type="SAM" id="SignalP"/>
    </source>
</evidence>
<dbReference type="InterPro" id="IPR057739">
    <property type="entry name" value="Glyco_hydro_29_N"/>
</dbReference>
<name>A0A5C8UZR4_9FLAO</name>
<evidence type="ECO:0000313" key="11">
    <source>
        <dbReference type="Proteomes" id="UP000321456"/>
    </source>
</evidence>
<keyword evidence="11" id="KW-1185">Reference proteome</keyword>
<feature type="signal peptide" evidence="8">
    <location>
        <begin position="1"/>
        <end position="22"/>
    </location>
</feature>
<dbReference type="InterPro" id="IPR017853">
    <property type="entry name" value="GH"/>
</dbReference>
<dbReference type="EC" id="3.2.1.51" evidence="3"/>
<dbReference type="PRINTS" id="PR00741">
    <property type="entry name" value="GLHYDRLASE29"/>
</dbReference>
<dbReference type="SMART" id="SM00812">
    <property type="entry name" value="Alpha_L_fucos"/>
    <property type="match status" value="1"/>
</dbReference>
<dbReference type="EMBL" id="VRUR01000003">
    <property type="protein sequence ID" value="TXN34312.1"/>
    <property type="molecule type" value="Genomic_DNA"/>
</dbReference>
<comment type="similarity">
    <text evidence="2">Belongs to the glycosyl hydrolase 29 family.</text>
</comment>
<dbReference type="GO" id="GO:0005764">
    <property type="term" value="C:lysosome"/>
    <property type="evidence" value="ECO:0007669"/>
    <property type="project" value="TreeGrafter"/>
</dbReference>
<proteinExistence type="inferred from homology"/>
<feature type="domain" description="Glycoside hydrolase family 29 N-terminal" evidence="9">
    <location>
        <begin position="21"/>
        <end position="359"/>
    </location>
</feature>
<dbReference type="AlphaFoldDB" id="A0A5C8UZR4"/>